<feature type="transmembrane region" description="Helical" evidence="8">
    <location>
        <begin position="144"/>
        <end position="165"/>
    </location>
</feature>
<evidence type="ECO:0000256" key="9">
    <source>
        <dbReference type="SAM" id="MobiDB-lite"/>
    </source>
</evidence>
<evidence type="ECO:0000313" key="11">
    <source>
        <dbReference type="Proteomes" id="UP000695022"/>
    </source>
</evidence>
<dbReference type="PANTHER" id="PTHR11388:SF100">
    <property type="entry name" value="SOLUTE CARRIER ORGANIC ANION TRANSPORTER FAMILY MEMBER 4A1"/>
    <property type="match status" value="1"/>
</dbReference>
<keyword evidence="11" id="KW-1185">Reference proteome</keyword>
<evidence type="ECO:0000259" key="10">
    <source>
        <dbReference type="PROSITE" id="PS51465"/>
    </source>
</evidence>
<evidence type="ECO:0000256" key="7">
    <source>
        <dbReference type="ARBA" id="ARBA00023157"/>
    </source>
</evidence>
<feature type="transmembrane region" description="Helical" evidence="8">
    <location>
        <begin position="659"/>
        <end position="679"/>
    </location>
</feature>
<keyword evidence="8" id="KW-0813">Transport</keyword>
<evidence type="ECO:0000256" key="4">
    <source>
        <dbReference type="ARBA" id="ARBA00022692"/>
    </source>
</evidence>
<feature type="transmembrane region" description="Helical" evidence="8">
    <location>
        <begin position="172"/>
        <end position="193"/>
    </location>
</feature>
<gene>
    <name evidence="12" type="primary">LOC106806870</name>
</gene>
<keyword evidence="4 8" id="KW-0812">Transmembrane</keyword>
<evidence type="ECO:0000256" key="5">
    <source>
        <dbReference type="ARBA" id="ARBA00022989"/>
    </source>
</evidence>
<feature type="transmembrane region" description="Helical" evidence="8">
    <location>
        <begin position="470"/>
        <end position="495"/>
    </location>
</feature>
<dbReference type="SUPFAM" id="SSF100895">
    <property type="entry name" value="Kazal-type serine protease inhibitors"/>
    <property type="match status" value="1"/>
</dbReference>
<dbReference type="InterPro" id="IPR036259">
    <property type="entry name" value="MFS_trans_sf"/>
</dbReference>
<feature type="transmembrane region" description="Helical" evidence="8">
    <location>
        <begin position="782"/>
        <end position="804"/>
    </location>
</feature>
<evidence type="ECO:0000313" key="12">
    <source>
        <dbReference type="RefSeq" id="XP_014664497.1"/>
    </source>
</evidence>
<evidence type="ECO:0000256" key="3">
    <source>
        <dbReference type="ARBA" id="ARBA00022475"/>
    </source>
</evidence>
<feature type="transmembrane region" description="Helical" evidence="8">
    <location>
        <begin position="619"/>
        <end position="639"/>
    </location>
</feature>
<dbReference type="RefSeq" id="XP_014664497.1">
    <property type="nucleotide sequence ID" value="XM_014809011.1"/>
</dbReference>
<evidence type="ECO:0000256" key="2">
    <source>
        <dbReference type="ARBA" id="ARBA00009657"/>
    </source>
</evidence>
<feature type="transmembrane region" description="Helical" evidence="8">
    <location>
        <begin position="104"/>
        <end position="124"/>
    </location>
</feature>
<keyword evidence="6 8" id="KW-0472">Membrane</keyword>
<keyword evidence="7" id="KW-1015">Disulfide bond</keyword>
<feature type="compositionally biased region" description="Polar residues" evidence="9">
    <location>
        <begin position="942"/>
        <end position="959"/>
    </location>
</feature>
<comment type="caution">
    <text evidence="8">Lacks conserved residue(s) required for the propagation of feature annotation.</text>
</comment>
<feature type="transmembrane region" description="Helical" evidence="8">
    <location>
        <begin position="873"/>
        <end position="895"/>
    </location>
</feature>
<dbReference type="InterPro" id="IPR036058">
    <property type="entry name" value="Kazal_dom_sf"/>
</dbReference>
<dbReference type="Gene3D" id="1.20.1250.20">
    <property type="entry name" value="MFS general substrate transporter like domains"/>
    <property type="match status" value="2"/>
</dbReference>
<keyword evidence="3" id="KW-1003">Cell membrane</keyword>
<feature type="transmembrane region" description="Helical" evidence="8">
    <location>
        <begin position="344"/>
        <end position="361"/>
    </location>
</feature>
<evidence type="ECO:0000256" key="8">
    <source>
        <dbReference type="RuleBase" id="RU362056"/>
    </source>
</evidence>
<feature type="region of interest" description="Disordered" evidence="9">
    <location>
        <begin position="942"/>
        <end position="998"/>
    </location>
</feature>
<feature type="transmembrane region" description="Helical" evidence="8">
    <location>
        <begin position="824"/>
        <end position="843"/>
    </location>
</feature>
<dbReference type="InterPro" id="IPR011701">
    <property type="entry name" value="MFS"/>
</dbReference>
<organism evidence="11 12">
    <name type="scientific">Priapulus caudatus</name>
    <name type="common">Priapulid worm</name>
    <dbReference type="NCBI Taxonomy" id="37621"/>
    <lineage>
        <taxon>Eukaryota</taxon>
        <taxon>Metazoa</taxon>
        <taxon>Ecdysozoa</taxon>
        <taxon>Scalidophora</taxon>
        <taxon>Priapulida</taxon>
        <taxon>Priapulimorpha</taxon>
        <taxon>Priapulimorphida</taxon>
        <taxon>Priapulidae</taxon>
        <taxon>Priapulus</taxon>
    </lineage>
</organism>
<feature type="compositionally biased region" description="Basic and acidic residues" evidence="9">
    <location>
        <begin position="973"/>
        <end position="990"/>
    </location>
</feature>
<dbReference type="SUPFAM" id="SSF103473">
    <property type="entry name" value="MFS general substrate transporter"/>
    <property type="match status" value="2"/>
</dbReference>
<comment type="subcellular location">
    <subcellularLocation>
        <location evidence="1 8">Cell membrane</location>
        <topology evidence="1 8">Multi-pass membrane protein</topology>
    </subcellularLocation>
</comment>
<sequence length="998" mass="107072">MPAIEKTDADVCQYSVDSGEGFASDSADAYVTNADVICCTEAAKLYIADARGMCGGADTEQGDTDAWIDDSPHDNDEEEDSEADLYGWGRFCPACLQWLRNPKWFLFFICWIGAVQGMIVNGFVNVVITTVEKRFSLSSAEAGLIASSYDIAAVLLALPVSYLGAHAHKPRWLGIGSLIMGLGSFVFCLPHLAAGALTTVTVRNDTVVLCGAAAAAALSNDTTSLSACGDGGADRSLNHYKYVFYLGQLLHGIGAAPLYTIGVAFIDDNVRPKLVSVYVAIYYTMALVGPAIGYMAGGYLLQIYVDAPMVDPTDIRPDQFPRDFVCSAASAVEFKVGRSLVDRLFGAAFICLLISIPMLEFPERLPVRYGKGVDGNARYGVWGSGNCMAIPIPHHDNGMSALRDTKYNKVAGGRASRAQAERVKEHHGSEDEEVARSGFGKSLRDLPLAFKNLLFNPTYMCLNMAGATEAIYYTMALVGPAIGYMAGGYLLQIYVDAPMVDPTELGLQPSSSNWVGAWWIGFFGAAFICLLISIPMLGFPRALPGASRAQAERVKEHHGSADEEVARSGFGKSLRTFLWPSRICSSTLPTCALTWPRATEGLLLAGFATFMPKYIEFQYMKAAGVAAIVIGIVVITAGGTGNFLGGYFVKRFRMSFMTTVRYCTLAGSTAIIASFIFLVQCPQMPLVGLAQPHDTSALLATEMRSNLSSACSQGCRCERETYAPICGVDGVTYYSPCHAGCKTVYPGSVEAYGDCSCIQGDYPDAVVMATSEPCRPDCSLQLGVFLATFFIIMFQTFIVSIPALSATIRSVVPNLRSFAIGKQWLYVRLLGTIPAPLLFGTLIDSTCQVWSDTCAGGGGSCRVYDNHSMGRRLLLVGVCGKTVSSLFFLCSWLLYRPPEKSPTTAAVAAAEVAPHAAEFLPTKSDPNDVSVDMSVASKASSGYDTCTQATSGTLESRASSGYGDPGCHGNRPRSGDARRIVPDPRPEPDGSPRYQFSF</sequence>
<feature type="transmembrane region" description="Helical" evidence="8">
    <location>
        <begin position="242"/>
        <end position="265"/>
    </location>
</feature>
<dbReference type="Pfam" id="PF07690">
    <property type="entry name" value="MFS_1"/>
    <property type="match status" value="1"/>
</dbReference>
<evidence type="ECO:0000256" key="1">
    <source>
        <dbReference type="ARBA" id="ARBA00004651"/>
    </source>
</evidence>
<feature type="transmembrane region" description="Helical" evidence="8">
    <location>
        <begin position="515"/>
        <end position="539"/>
    </location>
</feature>
<dbReference type="InterPro" id="IPR004156">
    <property type="entry name" value="OATP"/>
</dbReference>
<feature type="domain" description="Kazal-like" evidence="10">
    <location>
        <begin position="705"/>
        <end position="756"/>
    </location>
</feature>
<dbReference type="InterPro" id="IPR002350">
    <property type="entry name" value="Kazal_dom"/>
</dbReference>
<dbReference type="NCBIfam" id="TIGR00805">
    <property type="entry name" value="oat"/>
    <property type="match status" value="1"/>
</dbReference>
<accession>A0ABM1DX26</accession>
<dbReference type="PANTHER" id="PTHR11388">
    <property type="entry name" value="ORGANIC ANION TRANSPORTER"/>
    <property type="match status" value="1"/>
</dbReference>
<reference evidence="12" key="1">
    <citation type="submission" date="2025-08" db="UniProtKB">
        <authorList>
            <consortium name="RefSeq"/>
        </authorList>
    </citation>
    <scope>IDENTIFICATION</scope>
</reference>
<evidence type="ECO:0000256" key="6">
    <source>
        <dbReference type="ARBA" id="ARBA00023136"/>
    </source>
</evidence>
<feature type="transmembrane region" description="Helical" evidence="8">
    <location>
        <begin position="277"/>
        <end position="301"/>
    </location>
</feature>
<dbReference type="Gene3D" id="3.30.60.30">
    <property type="match status" value="1"/>
</dbReference>
<comment type="similarity">
    <text evidence="2 8">Belongs to the organo anion transporter (TC 2.A.60) family.</text>
</comment>
<dbReference type="GeneID" id="106806870"/>
<keyword evidence="5 8" id="KW-1133">Transmembrane helix</keyword>
<dbReference type="PROSITE" id="PS51465">
    <property type="entry name" value="KAZAL_2"/>
    <property type="match status" value="1"/>
</dbReference>
<keyword evidence="8" id="KW-0406">Ion transport</keyword>
<dbReference type="Proteomes" id="UP000695022">
    <property type="component" value="Unplaced"/>
</dbReference>
<protein>
    <recommendedName>
        <fullName evidence="8">Solute carrier organic anion transporter family member</fullName>
    </recommendedName>
</protein>
<proteinExistence type="inferred from homology"/>
<dbReference type="Pfam" id="PF07648">
    <property type="entry name" value="Kazal_2"/>
    <property type="match status" value="1"/>
</dbReference>
<dbReference type="Pfam" id="PF03137">
    <property type="entry name" value="OATP"/>
    <property type="match status" value="1"/>
</dbReference>
<name>A0ABM1DX26_PRICU</name>